<keyword evidence="1" id="KW-0472">Membrane</keyword>
<protein>
    <recommendedName>
        <fullName evidence="4">PpiC domain-containing protein</fullName>
    </recommendedName>
</protein>
<keyword evidence="1" id="KW-1133">Transmembrane helix</keyword>
<dbReference type="Proteomes" id="UP000176603">
    <property type="component" value="Unassembled WGS sequence"/>
</dbReference>
<dbReference type="PROSITE" id="PS51257">
    <property type="entry name" value="PROKAR_LIPOPROTEIN"/>
    <property type="match status" value="1"/>
</dbReference>
<name>A0A1F7UKC5_9BACT</name>
<accession>A0A1F7UKC5</accession>
<evidence type="ECO:0008006" key="4">
    <source>
        <dbReference type="Google" id="ProtNLM"/>
    </source>
</evidence>
<dbReference type="InterPro" id="IPR027304">
    <property type="entry name" value="Trigger_fact/SurA_dom_sf"/>
</dbReference>
<keyword evidence="1" id="KW-0812">Transmembrane</keyword>
<proteinExistence type="predicted"/>
<dbReference type="SUPFAM" id="SSF109998">
    <property type="entry name" value="Triger factor/SurA peptide-binding domain-like"/>
    <property type="match status" value="1"/>
</dbReference>
<dbReference type="AlphaFoldDB" id="A0A1F7UKC5"/>
<comment type="caution">
    <text evidence="2">The sequence shown here is derived from an EMBL/GenBank/DDBJ whole genome shotgun (WGS) entry which is preliminary data.</text>
</comment>
<reference evidence="2 3" key="1">
    <citation type="journal article" date="2016" name="Nat. Commun.">
        <title>Thousands of microbial genomes shed light on interconnected biogeochemical processes in an aquifer system.</title>
        <authorList>
            <person name="Anantharaman K."/>
            <person name="Brown C.T."/>
            <person name="Hug L.A."/>
            <person name="Sharon I."/>
            <person name="Castelle C.J."/>
            <person name="Probst A.J."/>
            <person name="Thomas B.C."/>
            <person name="Singh A."/>
            <person name="Wilkins M.J."/>
            <person name="Karaoz U."/>
            <person name="Brodie E.L."/>
            <person name="Williams K.H."/>
            <person name="Hubbard S.S."/>
            <person name="Banfield J.F."/>
        </authorList>
    </citation>
    <scope>NUCLEOTIDE SEQUENCE [LARGE SCALE GENOMIC DNA]</scope>
</reference>
<dbReference type="Pfam" id="PF13624">
    <property type="entry name" value="SurA_N_3"/>
    <property type="match status" value="1"/>
</dbReference>
<evidence type="ECO:0000313" key="3">
    <source>
        <dbReference type="Proteomes" id="UP000176603"/>
    </source>
</evidence>
<dbReference type="Gene3D" id="1.10.4030.10">
    <property type="entry name" value="Porin chaperone SurA, peptide-binding domain"/>
    <property type="match status" value="1"/>
</dbReference>
<dbReference type="EMBL" id="MGEH01000024">
    <property type="protein sequence ID" value="OGL78736.1"/>
    <property type="molecule type" value="Genomic_DNA"/>
</dbReference>
<organism evidence="2 3">
    <name type="scientific">Candidatus Uhrbacteria bacterium RIFCSPHIGHO2_12_FULL_60_25</name>
    <dbReference type="NCBI Taxonomy" id="1802399"/>
    <lineage>
        <taxon>Bacteria</taxon>
        <taxon>Candidatus Uhriibacteriota</taxon>
    </lineage>
</organism>
<dbReference type="STRING" id="1802399.A3E39_01070"/>
<evidence type="ECO:0000313" key="2">
    <source>
        <dbReference type="EMBL" id="OGL78736.1"/>
    </source>
</evidence>
<gene>
    <name evidence="2" type="ORF">A3E39_01070</name>
</gene>
<feature type="transmembrane region" description="Helical" evidence="1">
    <location>
        <begin position="12"/>
        <end position="34"/>
    </location>
</feature>
<evidence type="ECO:0000256" key="1">
    <source>
        <dbReference type="SAM" id="Phobius"/>
    </source>
</evidence>
<sequence>MPLMRSKWFFPAILVIATLFIVACASAVFLWGVYYQHWDGPLVTRIANTLPIPAARMGDRTILYRTYVSDVRSIETYLSSPEAKGQNLTRPMVDDDRKNVIERLMREAALEDLALARKVTVTDAQMKAAFDEFSAGATSTQDLEALLRENFGWTIDDLKTHLIRPALLTRLLAPSYAADHGNDPNALETYLDERVQRPDVVRYVKF</sequence>